<evidence type="ECO:0000313" key="2">
    <source>
        <dbReference type="Proteomes" id="UP000617402"/>
    </source>
</evidence>
<organism evidence="1 2">
    <name type="scientific">Heliobacterium chlorum</name>
    <dbReference type="NCBI Taxonomy" id="2698"/>
    <lineage>
        <taxon>Bacteria</taxon>
        <taxon>Bacillati</taxon>
        <taxon>Bacillota</taxon>
        <taxon>Clostridia</taxon>
        <taxon>Eubacteriales</taxon>
        <taxon>Heliobacteriaceae</taxon>
        <taxon>Heliobacterium</taxon>
    </lineage>
</organism>
<dbReference type="Proteomes" id="UP000617402">
    <property type="component" value="Unassembled WGS sequence"/>
</dbReference>
<protein>
    <recommendedName>
        <fullName evidence="3">Phage protein</fullName>
    </recommendedName>
</protein>
<dbReference type="EMBL" id="JACVHF010000015">
    <property type="protein sequence ID" value="MBC9785509.1"/>
    <property type="molecule type" value="Genomic_DNA"/>
</dbReference>
<keyword evidence="2" id="KW-1185">Reference proteome</keyword>
<name>A0ABR7T416_HELCL</name>
<reference evidence="1 2" key="1">
    <citation type="submission" date="2020-07" db="EMBL/GenBank/DDBJ databases">
        <title>Draft whole-genome sequence of Heliobacterium chlorum DSM 3682, type strain.</title>
        <authorList>
            <person name="Kyndt J.A."/>
            <person name="Meyer T.E."/>
            <person name="Imhoff J.F."/>
        </authorList>
    </citation>
    <scope>NUCLEOTIDE SEQUENCE [LARGE SCALE GENOMIC DNA]</scope>
    <source>
        <strain evidence="1 2">DSM 3682</strain>
    </source>
</reference>
<gene>
    <name evidence="1" type="ORF">H1S01_13460</name>
</gene>
<accession>A0ABR7T416</accession>
<evidence type="ECO:0008006" key="3">
    <source>
        <dbReference type="Google" id="ProtNLM"/>
    </source>
</evidence>
<sequence length="63" mass="7232">MVKYRIRTPNKIYNGVTEGVLFTNGEAIVDDERLKNILTLDYGYQSELIEEPKERKATKAVAE</sequence>
<comment type="caution">
    <text evidence="1">The sequence shown here is derived from an EMBL/GenBank/DDBJ whole genome shotgun (WGS) entry which is preliminary data.</text>
</comment>
<proteinExistence type="predicted"/>
<dbReference type="RefSeq" id="WP_188040966.1">
    <property type="nucleotide sequence ID" value="NZ_JACVHF010000015.1"/>
</dbReference>
<evidence type="ECO:0000313" key="1">
    <source>
        <dbReference type="EMBL" id="MBC9785509.1"/>
    </source>
</evidence>